<feature type="domain" description="NAC" evidence="6">
    <location>
        <begin position="666"/>
        <end position="826"/>
    </location>
</feature>
<dbReference type="Pfam" id="PF22936">
    <property type="entry name" value="Pol_BBD"/>
    <property type="match status" value="1"/>
</dbReference>
<protein>
    <recommendedName>
        <fullName evidence="6">NAC domain-containing protein</fullName>
    </recommendedName>
</protein>
<evidence type="ECO:0000256" key="4">
    <source>
        <dbReference type="ARBA" id="ARBA00023242"/>
    </source>
</evidence>
<dbReference type="Gene3D" id="2.170.150.80">
    <property type="entry name" value="NAC domain"/>
    <property type="match status" value="1"/>
</dbReference>
<sequence>MADNASESSGISVNPMSSSGQVQPVFTMTGTGGSGLQIVSEKLSETNYASWAVAVELYVEGHDKLDILHGTKVKPDEKDPSFRTWRRDNIQLMTWMLNSVNSGIKQVILHNKTAYDMWKTLEQMYGRRHDMLRTYQISSQIFKLEQGSMSVTNYFATLKGLWDEFDYYRMENWSSTDDHQRYLKLLEKDRIIKLLDGLTAEFENLKWQILGLDPTPSLEQVYYKILSEEGRKRTMNNKGISAVGPPIGETSVFIGSANKFRPGGTKRQGDRFCRHCKRTNHDSDFCWEKYPEKKPENFKHNAKKAPNSSNIAVQKIENEETIGSSVPSTTGLSSTDIVNLQHLLSRLQASSSASTPADSTPFQAHTGIRGLGLSVTGPSFYSPWVIDSGATNHMTNAANSFISYSLSSGQEKVIIADGTKATVAGKGSIKLTDHFFLSSALHVPSVSINLLSVSSITKQLHYSVTFFPDHCVFQDLETKQTIGTGRESHPQGENITSSFVPQVVPQVISSPIPLDVIENRKDVPPLGKDAPSLGAQSSPDIITYKRQRRKQEPTIDRLVESDALAPDPVKQLSSSVESTAPLNMNELNLPVAVRKGVRLVQVTAGTISSFFRSWLITCRGIAKKVKNGGYFFDNQGNDSAVVANRECPNCHHLIDNSDVTLDWPGLPAGVKFDPSDVELLEHLAGKVGAGNKKPHILIDEFIPMLEEKEGICYTHPENLPGVKQDGSSIHFFHRISNAYGSGQRKRRKINQCSLTEERVRWHKTGKTKRVLENGVLKGWKKIMVLYKSSLGSCKPDRVNWVMHQYHLGPEEDEKEGELVVSKVFYQQSTNELDKSDMELLTEEGNVLTVKGGPKTPKTNTPQPPRLKNDSPHENSGQNLPSLLVQENPINVVPDSPLHLSQLEGKGGTSAWWADESQAADLSNVHESLLCHEIFDPFPHFEDSSLYFNCTNMDSSKNETVAGTSGLACGIADLDSIIMDTPPDFQLSELQFGSQESIMSWLDRF</sequence>
<dbReference type="PROSITE" id="PS51005">
    <property type="entry name" value="NAC"/>
    <property type="match status" value="1"/>
</dbReference>
<evidence type="ECO:0000256" key="2">
    <source>
        <dbReference type="ARBA" id="ARBA00023125"/>
    </source>
</evidence>
<dbReference type="InterPro" id="IPR036093">
    <property type="entry name" value="NAC_dom_sf"/>
</dbReference>
<organism evidence="7 8">
    <name type="scientific">Zingiber officinale</name>
    <name type="common">Ginger</name>
    <name type="synonym">Amomum zingiber</name>
    <dbReference type="NCBI Taxonomy" id="94328"/>
    <lineage>
        <taxon>Eukaryota</taxon>
        <taxon>Viridiplantae</taxon>
        <taxon>Streptophyta</taxon>
        <taxon>Embryophyta</taxon>
        <taxon>Tracheophyta</taxon>
        <taxon>Spermatophyta</taxon>
        <taxon>Magnoliopsida</taxon>
        <taxon>Liliopsida</taxon>
        <taxon>Zingiberales</taxon>
        <taxon>Zingiberaceae</taxon>
        <taxon>Zingiber</taxon>
    </lineage>
</organism>
<accession>A0A8J5HIB9</accession>
<dbReference type="GO" id="GO:0003700">
    <property type="term" value="F:DNA-binding transcription factor activity"/>
    <property type="evidence" value="ECO:0007669"/>
    <property type="project" value="InterPro"/>
</dbReference>
<dbReference type="SUPFAM" id="SSF101941">
    <property type="entry name" value="NAC domain"/>
    <property type="match status" value="1"/>
</dbReference>
<dbReference type="PANTHER" id="PTHR31079">
    <property type="entry name" value="NAC DOMAIN-CONTAINING PROTEIN 73"/>
    <property type="match status" value="1"/>
</dbReference>
<dbReference type="Pfam" id="PF14223">
    <property type="entry name" value="Retrotran_gag_2"/>
    <property type="match status" value="1"/>
</dbReference>
<dbReference type="Pfam" id="PF02365">
    <property type="entry name" value="NAM"/>
    <property type="match status" value="1"/>
</dbReference>
<evidence type="ECO:0000313" key="7">
    <source>
        <dbReference type="EMBL" id="KAG6517630.1"/>
    </source>
</evidence>
<comment type="caution">
    <text evidence="7">The sequence shown here is derived from an EMBL/GenBank/DDBJ whole genome shotgun (WGS) entry which is preliminary data.</text>
</comment>
<feature type="compositionally biased region" description="Low complexity" evidence="5">
    <location>
        <begin position="850"/>
        <end position="860"/>
    </location>
</feature>
<proteinExistence type="predicted"/>
<dbReference type="GO" id="GO:0000976">
    <property type="term" value="F:transcription cis-regulatory region binding"/>
    <property type="evidence" value="ECO:0007669"/>
    <property type="project" value="TreeGrafter"/>
</dbReference>
<evidence type="ECO:0000259" key="6">
    <source>
        <dbReference type="PROSITE" id="PS51005"/>
    </source>
</evidence>
<dbReference type="InterPro" id="IPR044799">
    <property type="entry name" value="SOG1-like"/>
</dbReference>
<dbReference type="AlphaFoldDB" id="A0A8J5HIB9"/>
<evidence type="ECO:0000313" key="8">
    <source>
        <dbReference type="Proteomes" id="UP000734854"/>
    </source>
</evidence>
<name>A0A8J5HIB9_ZINOF</name>
<keyword evidence="2" id="KW-0238">DNA-binding</keyword>
<keyword evidence="1" id="KW-0805">Transcription regulation</keyword>
<keyword evidence="3" id="KW-0804">Transcription</keyword>
<evidence type="ECO:0000256" key="3">
    <source>
        <dbReference type="ARBA" id="ARBA00023163"/>
    </source>
</evidence>
<dbReference type="InterPro" id="IPR003441">
    <property type="entry name" value="NAC-dom"/>
</dbReference>
<keyword evidence="8" id="KW-1185">Reference proteome</keyword>
<dbReference type="EMBL" id="JACMSC010000006">
    <property type="protein sequence ID" value="KAG6517630.1"/>
    <property type="molecule type" value="Genomic_DNA"/>
</dbReference>
<evidence type="ECO:0000256" key="5">
    <source>
        <dbReference type="SAM" id="MobiDB-lite"/>
    </source>
</evidence>
<dbReference type="GO" id="GO:0005634">
    <property type="term" value="C:nucleus"/>
    <property type="evidence" value="ECO:0007669"/>
    <property type="project" value="TreeGrafter"/>
</dbReference>
<feature type="region of interest" description="Disordered" evidence="5">
    <location>
        <begin position="845"/>
        <end position="880"/>
    </location>
</feature>
<dbReference type="FunFam" id="2.170.150.80:FF:000009">
    <property type="entry name" value="NAC domain-containing protein 8"/>
    <property type="match status" value="1"/>
</dbReference>
<dbReference type="Proteomes" id="UP000734854">
    <property type="component" value="Unassembled WGS sequence"/>
</dbReference>
<evidence type="ECO:0000256" key="1">
    <source>
        <dbReference type="ARBA" id="ARBA00023015"/>
    </source>
</evidence>
<reference evidence="7 8" key="1">
    <citation type="submission" date="2020-08" db="EMBL/GenBank/DDBJ databases">
        <title>Plant Genome Project.</title>
        <authorList>
            <person name="Zhang R.-G."/>
        </authorList>
    </citation>
    <scope>NUCLEOTIDE SEQUENCE [LARGE SCALE GENOMIC DNA]</scope>
    <source>
        <tissue evidence="7">Rhizome</tissue>
    </source>
</reference>
<dbReference type="PANTHER" id="PTHR31079:SF2">
    <property type="entry name" value="NAC DOMAIN CONTAINING PROTEIN 44-RELATED"/>
    <property type="match status" value="1"/>
</dbReference>
<gene>
    <name evidence="7" type="ORF">ZIOFF_021026</name>
</gene>
<dbReference type="InterPro" id="IPR054722">
    <property type="entry name" value="PolX-like_BBD"/>
</dbReference>
<keyword evidence="4" id="KW-0539">Nucleus</keyword>